<dbReference type="Pfam" id="PF14344">
    <property type="entry name" value="DUF4397"/>
    <property type="match status" value="1"/>
</dbReference>
<reference evidence="2 3" key="1">
    <citation type="submission" date="2024-09" db="EMBL/GenBank/DDBJ databases">
        <authorList>
            <person name="Sun Q."/>
            <person name="Mori K."/>
        </authorList>
    </citation>
    <scope>NUCLEOTIDE SEQUENCE [LARGE SCALE GENOMIC DNA]</scope>
    <source>
        <strain evidence="2 3">JCM 11201</strain>
    </source>
</reference>
<evidence type="ECO:0000313" key="2">
    <source>
        <dbReference type="EMBL" id="MFB9758027.1"/>
    </source>
</evidence>
<evidence type="ECO:0000313" key="3">
    <source>
        <dbReference type="Proteomes" id="UP001589609"/>
    </source>
</evidence>
<sequence length="239" mass="26799">MYDQLAKYYKYSHPQKHIEFYMKHYEEVQKFIAMYQQGRSQYAPVSMQPAQIRILHASPNTPAVDIYVNGQRIVQNITFKQHSNYVSLPQGQYRIDVYPTSTQSAPLFSAIVPAMGGYIYTIAAAGDIAKLQLLSFADGTYLPYGKAKIRFTHLSPDAPAIDLAMKDSDILFANVPFKQATEFLEVSPGGADLDVHVAGMKNVILSLSDVKVEANKIYNIYAIGFTNKEPKLEALFLTN</sequence>
<dbReference type="RefSeq" id="WP_379948431.1">
    <property type="nucleotide sequence ID" value="NZ_JBHMAF010000020.1"/>
</dbReference>
<comment type="caution">
    <text evidence="2">The sequence shown here is derived from an EMBL/GenBank/DDBJ whole genome shotgun (WGS) entry which is preliminary data.</text>
</comment>
<name>A0ABV5WBR9_9BACI</name>
<dbReference type="InterPro" id="IPR025510">
    <property type="entry name" value="DUF4397"/>
</dbReference>
<evidence type="ECO:0000259" key="1">
    <source>
        <dbReference type="Pfam" id="PF14344"/>
    </source>
</evidence>
<organism evidence="2 3">
    <name type="scientific">Ectobacillus funiculus</name>
    <dbReference type="NCBI Taxonomy" id="137993"/>
    <lineage>
        <taxon>Bacteria</taxon>
        <taxon>Bacillati</taxon>
        <taxon>Bacillota</taxon>
        <taxon>Bacilli</taxon>
        <taxon>Bacillales</taxon>
        <taxon>Bacillaceae</taxon>
        <taxon>Ectobacillus</taxon>
    </lineage>
</organism>
<dbReference type="Proteomes" id="UP001589609">
    <property type="component" value="Unassembled WGS sequence"/>
</dbReference>
<feature type="domain" description="DUF4397" evidence="1">
    <location>
        <begin position="50"/>
        <end position="163"/>
    </location>
</feature>
<dbReference type="EMBL" id="JBHMAF010000020">
    <property type="protein sequence ID" value="MFB9758027.1"/>
    <property type="molecule type" value="Genomic_DNA"/>
</dbReference>
<gene>
    <name evidence="2" type="ORF">ACFFMS_05670</name>
</gene>
<keyword evidence="3" id="KW-1185">Reference proteome</keyword>
<proteinExistence type="predicted"/>
<protein>
    <submittedName>
        <fullName evidence="2">DUF4397 domain-containing protein</fullName>
    </submittedName>
</protein>
<accession>A0ABV5WBR9</accession>